<dbReference type="OrthoDB" id="9814202at2"/>
<organism evidence="3 4">
    <name type="scientific">Glacieibacterium arshaanense</name>
    <dbReference type="NCBI Taxonomy" id="2511025"/>
    <lineage>
        <taxon>Bacteria</taxon>
        <taxon>Pseudomonadati</taxon>
        <taxon>Pseudomonadota</taxon>
        <taxon>Alphaproteobacteria</taxon>
        <taxon>Sphingomonadales</taxon>
        <taxon>Sphingosinicellaceae</taxon>
        <taxon>Glacieibacterium</taxon>
    </lineage>
</organism>
<feature type="domain" description="EAL" evidence="1">
    <location>
        <begin position="412"/>
        <end position="665"/>
    </location>
</feature>
<dbReference type="Pfam" id="PF00563">
    <property type="entry name" value="EAL"/>
    <property type="match status" value="1"/>
</dbReference>
<dbReference type="AlphaFoldDB" id="A0A4Y9EMQ3"/>
<keyword evidence="4" id="KW-1185">Reference proteome</keyword>
<dbReference type="SMART" id="SM00052">
    <property type="entry name" value="EAL"/>
    <property type="match status" value="1"/>
</dbReference>
<feature type="domain" description="GGDEF" evidence="2">
    <location>
        <begin position="250"/>
        <end position="402"/>
    </location>
</feature>
<evidence type="ECO:0000259" key="1">
    <source>
        <dbReference type="PROSITE" id="PS50883"/>
    </source>
</evidence>
<dbReference type="SUPFAM" id="SSF55073">
    <property type="entry name" value="Nucleotide cyclase"/>
    <property type="match status" value="1"/>
</dbReference>
<comment type="caution">
    <text evidence="3">The sequence shown here is derived from an EMBL/GenBank/DDBJ whole genome shotgun (WGS) entry which is preliminary data.</text>
</comment>
<dbReference type="PROSITE" id="PS50883">
    <property type="entry name" value="EAL"/>
    <property type="match status" value="1"/>
</dbReference>
<evidence type="ECO:0000259" key="2">
    <source>
        <dbReference type="PROSITE" id="PS50887"/>
    </source>
</evidence>
<dbReference type="Pfam" id="PF00990">
    <property type="entry name" value="GGDEF"/>
    <property type="match status" value="1"/>
</dbReference>
<dbReference type="PROSITE" id="PS50887">
    <property type="entry name" value="GGDEF"/>
    <property type="match status" value="1"/>
</dbReference>
<evidence type="ECO:0000313" key="4">
    <source>
        <dbReference type="Proteomes" id="UP000297737"/>
    </source>
</evidence>
<protein>
    <submittedName>
        <fullName evidence="3">Bifunctional diguanylate cyclase/phosphodiesterase</fullName>
    </submittedName>
</protein>
<dbReference type="CDD" id="cd01949">
    <property type="entry name" value="GGDEF"/>
    <property type="match status" value="1"/>
</dbReference>
<dbReference type="InterPro" id="IPR000160">
    <property type="entry name" value="GGDEF_dom"/>
</dbReference>
<dbReference type="SUPFAM" id="SSF141868">
    <property type="entry name" value="EAL domain-like"/>
    <property type="match status" value="1"/>
</dbReference>
<dbReference type="InterPro" id="IPR050706">
    <property type="entry name" value="Cyclic-di-GMP_PDE-like"/>
</dbReference>
<accession>A0A4Y9EMQ3</accession>
<proteinExistence type="predicted"/>
<dbReference type="InterPro" id="IPR043128">
    <property type="entry name" value="Rev_trsase/Diguanyl_cyclase"/>
</dbReference>
<name>A0A4Y9EMQ3_9SPHN</name>
<dbReference type="InterPro" id="IPR029787">
    <property type="entry name" value="Nucleotide_cyclase"/>
</dbReference>
<dbReference type="PANTHER" id="PTHR33121">
    <property type="entry name" value="CYCLIC DI-GMP PHOSPHODIESTERASE PDEF"/>
    <property type="match status" value="1"/>
</dbReference>
<dbReference type="NCBIfam" id="TIGR00254">
    <property type="entry name" value="GGDEF"/>
    <property type="match status" value="1"/>
</dbReference>
<gene>
    <name evidence="3" type="ORF">EUV02_08930</name>
</gene>
<dbReference type="GO" id="GO:0071111">
    <property type="term" value="F:cyclic-guanylate-specific phosphodiesterase activity"/>
    <property type="evidence" value="ECO:0007669"/>
    <property type="project" value="InterPro"/>
</dbReference>
<dbReference type="EMBL" id="SIHO01000002">
    <property type="protein sequence ID" value="TFU03298.1"/>
    <property type="molecule type" value="Genomic_DNA"/>
</dbReference>
<evidence type="ECO:0000313" key="3">
    <source>
        <dbReference type="EMBL" id="TFU03298.1"/>
    </source>
</evidence>
<dbReference type="CDD" id="cd01948">
    <property type="entry name" value="EAL"/>
    <property type="match status" value="1"/>
</dbReference>
<dbReference type="Gene3D" id="3.30.70.270">
    <property type="match status" value="1"/>
</dbReference>
<reference evidence="3 4" key="1">
    <citation type="submission" date="2019-02" db="EMBL/GenBank/DDBJ databases">
        <title>Polymorphobacter sp. isolated from the lake at the Tibet of China.</title>
        <authorList>
            <person name="Li A."/>
        </authorList>
    </citation>
    <scope>NUCLEOTIDE SEQUENCE [LARGE SCALE GENOMIC DNA]</scope>
    <source>
        <strain evidence="3 4">DJ1R-1</strain>
    </source>
</reference>
<dbReference type="PANTHER" id="PTHR33121:SF79">
    <property type="entry name" value="CYCLIC DI-GMP PHOSPHODIESTERASE PDED-RELATED"/>
    <property type="match status" value="1"/>
</dbReference>
<dbReference type="SMART" id="SM00267">
    <property type="entry name" value="GGDEF"/>
    <property type="match status" value="1"/>
</dbReference>
<dbReference type="Gene3D" id="3.20.20.450">
    <property type="entry name" value="EAL domain"/>
    <property type="match status" value="1"/>
</dbReference>
<sequence length="678" mass="71842">MARPYGSTSGAVDGRGATGVRVTVTVSMVPNWPLARAKSTPARLWQLVERLERALLSKVAGRMQAVALRLMAQNDWPPMLKANNPAILIFSPRYARELEAVTVEAGLDAAVVRTLEQALAGFATPETRSIIVDARGAFVAGLGAARELALQVEARRGALLVLLSKNDAEAESTVGRAGATHVLTSPFSNSQLVSAIGFSQLHVERLDNVASGRSVDSDASRRDPLTGLASAAHVRGWLELILAAPSDYDPRAILLIVAIGRFGQLNAAYGRNVADAVLKDVAARLQAVVSASAALETVEPRMVARLAGAEFALVLPGPVRLSDATQLAEQVNAVFEDDFIVGDNRIHLGCRIGIAVADSVAKPADSHEVVSAEATEVLFRQASAALLQARAREPGSIEVFQSAPGAERILRMAGLETDLRTALVTNQLEMVFQPQVEISSGRIVGAEALVRWQHPVLGQLSAETLLEVAESAEVAVLLGDRIRELALSVAVASNPDLHDLRMSINATAADLAAEGFVEAMVGALVQTGFPPDQLMIEVTEGDLIANLDVAAATLQRLRAHGIRIALDDFGTGYSSLAYLRALPLDFVKIDKRLVADFGGDSRDRIVVQSIIEMAHGLGMCVMAEGVENATQLEMAAAAGCDWYQGFHCAPAMSAEALAVFVKSWNADAAEQPAPRIAS</sequence>
<dbReference type="InterPro" id="IPR035919">
    <property type="entry name" value="EAL_sf"/>
</dbReference>
<dbReference type="Proteomes" id="UP000297737">
    <property type="component" value="Unassembled WGS sequence"/>
</dbReference>
<dbReference type="InterPro" id="IPR001633">
    <property type="entry name" value="EAL_dom"/>
</dbReference>